<evidence type="ECO:0000313" key="2">
    <source>
        <dbReference type="Proteomes" id="UP000092659"/>
    </source>
</evidence>
<gene>
    <name evidence="1" type="ORF">AVL59_30390</name>
</gene>
<dbReference type="Proteomes" id="UP000092659">
    <property type="component" value="Chromosome"/>
</dbReference>
<proteinExistence type="predicted"/>
<protein>
    <submittedName>
        <fullName evidence="1">Uncharacterized protein</fullName>
    </submittedName>
</protein>
<accession>A0A1B1B374</accession>
<dbReference type="KEGG" id="sgs:AVL59_30390"/>
<organism evidence="1 2">
    <name type="scientific">Streptomyces griseochromogenes</name>
    <dbReference type="NCBI Taxonomy" id="68214"/>
    <lineage>
        <taxon>Bacteria</taxon>
        <taxon>Bacillati</taxon>
        <taxon>Actinomycetota</taxon>
        <taxon>Actinomycetes</taxon>
        <taxon>Kitasatosporales</taxon>
        <taxon>Streptomycetaceae</taxon>
        <taxon>Streptomyces</taxon>
    </lineage>
</organism>
<dbReference type="EMBL" id="CP016279">
    <property type="protein sequence ID" value="ANP53263.1"/>
    <property type="molecule type" value="Genomic_DNA"/>
</dbReference>
<sequence>MRILVRQISSALCQHLVEASAPGRFHMSELVRAYAEERVGLDEPASAIRQAARRLQQHMTAERQRMAGALQPAEAVFLQDISGVPAYLRRACTVAA</sequence>
<dbReference type="AlphaFoldDB" id="A0A1B1B374"/>
<evidence type="ECO:0000313" key="1">
    <source>
        <dbReference type="EMBL" id="ANP53263.1"/>
    </source>
</evidence>
<reference evidence="1 2" key="1">
    <citation type="submission" date="2016-06" db="EMBL/GenBank/DDBJ databases">
        <title>Complete genome sequence of Streptomyces griseochromogenes ATCC 14511, the Blasticidin S producer.</title>
        <authorList>
            <person name="Wu L."/>
        </authorList>
    </citation>
    <scope>NUCLEOTIDE SEQUENCE [LARGE SCALE GENOMIC DNA]</scope>
    <source>
        <strain evidence="1 2">ATCC 14511</strain>
    </source>
</reference>
<name>A0A1B1B374_9ACTN</name>